<name>A0ABV1GCW7_9FIRM</name>
<organism evidence="9 10">
    <name type="scientific">Ruthenibacterium intestinale</name>
    <dbReference type="NCBI Taxonomy" id="3133163"/>
    <lineage>
        <taxon>Bacteria</taxon>
        <taxon>Bacillati</taxon>
        <taxon>Bacillota</taxon>
        <taxon>Clostridia</taxon>
        <taxon>Eubacteriales</taxon>
        <taxon>Oscillospiraceae</taxon>
        <taxon>Ruthenibacterium</taxon>
    </lineage>
</organism>
<feature type="transmembrane region" description="Helical" evidence="7">
    <location>
        <begin position="93"/>
        <end position="116"/>
    </location>
</feature>
<dbReference type="InterPro" id="IPR051788">
    <property type="entry name" value="MFS_Transporter"/>
</dbReference>
<evidence type="ECO:0000256" key="7">
    <source>
        <dbReference type="SAM" id="Phobius"/>
    </source>
</evidence>
<dbReference type="PANTHER" id="PTHR23514:SF3">
    <property type="entry name" value="BYPASS OF STOP CODON PROTEIN 6"/>
    <property type="match status" value="1"/>
</dbReference>
<evidence type="ECO:0000256" key="3">
    <source>
        <dbReference type="ARBA" id="ARBA00022448"/>
    </source>
</evidence>
<reference evidence="9 10" key="1">
    <citation type="submission" date="2024-03" db="EMBL/GenBank/DDBJ databases">
        <title>Human intestinal bacterial collection.</title>
        <authorList>
            <person name="Pauvert C."/>
            <person name="Hitch T.C.A."/>
            <person name="Clavel T."/>
        </authorList>
    </citation>
    <scope>NUCLEOTIDE SEQUENCE [LARGE SCALE GENOMIC DNA]</scope>
    <source>
        <strain evidence="9 10">CLA-JM-H11</strain>
    </source>
</reference>
<dbReference type="PANTHER" id="PTHR23514">
    <property type="entry name" value="BYPASS OF STOP CODON PROTEIN 6"/>
    <property type="match status" value="1"/>
</dbReference>
<feature type="transmembrane region" description="Helical" evidence="7">
    <location>
        <begin position="128"/>
        <end position="148"/>
    </location>
</feature>
<dbReference type="RefSeq" id="WP_349215097.1">
    <property type="nucleotide sequence ID" value="NZ_JBBMFA010000062.1"/>
</dbReference>
<comment type="similarity">
    <text evidence="2">Belongs to the major facilitator superfamily.</text>
</comment>
<dbReference type="Gene3D" id="1.20.1250.20">
    <property type="entry name" value="MFS general substrate transporter like domains"/>
    <property type="match status" value="1"/>
</dbReference>
<dbReference type="InterPro" id="IPR020846">
    <property type="entry name" value="MFS_dom"/>
</dbReference>
<feature type="transmembrane region" description="Helical" evidence="7">
    <location>
        <begin position="40"/>
        <end position="59"/>
    </location>
</feature>
<protein>
    <submittedName>
        <fullName evidence="9">MFS transporter</fullName>
    </submittedName>
</protein>
<evidence type="ECO:0000256" key="6">
    <source>
        <dbReference type="ARBA" id="ARBA00023136"/>
    </source>
</evidence>
<feature type="transmembrane region" description="Helical" evidence="7">
    <location>
        <begin position="284"/>
        <end position="308"/>
    </location>
</feature>
<keyword evidence="3" id="KW-0813">Transport</keyword>
<dbReference type="PROSITE" id="PS50850">
    <property type="entry name" value="MFS"/>
    <property type="match status" value="1"/>
</dbReference>
<keyword evidence="6 7" id="KW-0472">Membrane</keyword>
<feature type="transmembrane region" description="Helical" evidence="7">
    <location>
        <begin position="348"/>
        <end position="374"/>
    </location>
</feature>
<dbReference type="EMBL" id="JBBMFA010000062">
    <property type="protein sequence ID" value="MEQ2519664.1"/>
    <property type="molecule type" value="Genomic_DNA"/>
</dbReference>
<gene>
    <name evidence="9" type="ORF">WMO24_04355</name>
</gene>
<proteinExistence type="inferred from homology"/>
<keyword evidence="5 7" id="KW-1133">Transmembrane helix</keyword>
<dbReference type="Proteomes" id="UP001477672">
    <property type="component" value="Unassembled WGS sequence"/>
</dbReference>
<dbReference type="InterPro" id="IPR036259">
    <property type="entry name" value="MFS_trans_sf"/>
</dbReference>
<comment type="caution">
    <text evidence="9">The sequence shown here is derived from an EMBL/GenBank/DDBJ whole genome shotgun (WGS) entry which is preliminary data.</text>
</comment>
<keyword evidence="4 7" id="KW-0812">Transmembrane</keyword>
<sequence>MATIFLALIYASFISLGLPDAVLGAAWPVMGKELAVPDGYAGLASMVVAAGTVVSSLLADRMLSRFGTGRVTAVSVGMTAAALLGYSCAPSFGWLLVLALPLGLGAGAVDTGLNNFVALHYQARHMNWLHCFWGLGAMLGPLVLAGVLEKPGGWRTGYGILSGMQWVLVSILVLTLPLWKRFGDSGPARQAARRPGAGSVVRRPGAAAQMMSYFFYCTIESTTGLWTATWLVDCRGVGVSTAAAWVSLYYLGITGGRFLSGCVTRWCSTNTLIRLGEGVCMTGMAALVLPLPVWVCPVALVFIGLGYAPVYPGMMHETPRRFGEDCSQAMIGLQMASAYLGSTLMPPLFGVLAGVVSVGLLPWFLLAGAALLTLCGERTIRSTRHIEKEGV</sequence>
<feature type="domain" description="Major facilitator superfamily (MFS) profile" evidence="8">
    <location>
        <begin position="5"/>
        <end position="385"/>
    </location>
</feature>
<evidence type="ECO:0000313" key="9">
    <source>
        <dbReference type="EMBL" id="MEQ2519664.1"/>
    </source>
</evidence>
<feature type="transmembrane region" description="Helical" evidence="7">
    <location>
        <begin position="71"/>
        <end position="87"/>
    </location>
</feature>
<accession>A0ABV1GCW7</accession>
<evidence type="ECO:0000313" key="10">
    <source>
        <dbReference type="Proteomes" id="UP001477672"/>
    </source>
</evidence>
<dbReference type="InterPro" id="IPR011701">
    <property type="entry name" value="MFS"/>
</dbReference>
<comment type="subcellular location">
    <subcellularLocation>
        <location evidence="1">Cell membrane</location>
        <topology evidence="1">Multi-pass membrane protein</topology>
    </subcellularLocation>
</comment>
<dbReference type="Pfam" id="PF07690">
    <property type="entry name" value="MFS_1"/>
    <property type="match status" value="1"/>
</dbReference>
<dbReference type="SUPFAM" id="SSF103473">
    <property type="entry name" value="MFS general substrate transporter"/>
    <property type="match status" value="1"/>
</dbReference>
<keyword evidence="10" id="KW-1185">Reference proteome</keyword>
<evidence type="ECO:0000259" key="8">
    <source>
        <dbReference type="PROSITE" id="PS50850"/>
    </source>
</evidence>
<evidence type="ECO:0000256" key="4">
    <source>
        <dbReference type="ARBA" id="ARBA00022692"/>
    </source>
</evidence>
<evidence type="ECO:0000256" key="2">
    <source>
        <dbReference type="ARBA" id="ARBA00008335"/>
    </source>
</evidence>
<feature type="transmembrane region" description="Helical" evidence="7">
    <location>
        <begin position="160"/>
        <end position="179"/>
    </location>
</feature>
<evidence type="ECO:0000256" key="1">
    <source>
        <dbReference type="ARBA" id="ARBA00004651"/>
    </source>
</evidence>
<evidence type="ECO:0000256" key="5">
    <source>
        <dbReference type="ARBA" id="ARBA00022989"/>
    </source>
</evidence>